<dbReference type="PANTHER" id="PTHR22870">
    <property type="entry name" value="REGULATOR OF CHROMOSOME CONDENSATION"/>
    <property type="match status" value="1"/>
</dbReference>
<accession>A0A8S1QXK7</accession>
<sequence length="338" mass="38934">MQQLQYYSCGSGGCGLLLQETIDDINIPKICHKLIDKNLNDLKIKFSGLIGLIKQGDRIFLYGQWIQIYTIPKEIKQINKVSKFSCGWQHCMILTDNGLFGMGSNKFNEFGHQVKQIFEEPQQLNFDYTKIYDIVCGFRQSFIIEEKFIYGVGQNKQNELNIINTKIVLEFTKINVQECIKKIKCGQKFTLALSYDNTLYGWGSNSFGQLCQESQFSILDKQELMKNIEDFDCGWSHHSILTKNRQVFICGRGDLGQQGDNKKQHNYKYQQIDIIATNVKCGSESTILINQDKQEIFVSGWNEHGNLGLGHNNNVYQFERIDKIKQIKTKGATMLLQK</sequence>
<reference evidence="3" key="1">
    <citation type="submission" date="2021-01" db="EMBL/GenBank/DDBJ databases">
        <authorList>
            <consortium name="Genoscope - CEA"/>
            <person name="William W."/>
        </authorList>
    </citation>
    <scope>NUCLEOTIDE SEQUENCE</scope>
</reference>
<dbReference type="EMBL" id="CAJJDN010000126">
    <property type="protein sequence ID" value="CAD8120451.1"/>
    <property type="molecule type" value="Genomic_DNA"/>
</dbReference>
<evidence type="ECO:0000259" key="2">
    <source>
        <dbReference type="Pfam" id="PF25390"/>
    </source>
</evidence>
<name>A0A8S1QXK7_9CILI</name>
<dbReference type="OrthoDB" id="10256179at2759"/>
<dbReference type="Proteomes" id="UP000692954">
    <property type="component" value="Unassembled WGS sequence"/>
</dbReference>
<keyword evidence="1" id="KW-0677">Repeat</keyword>
<evidence type="ECO:0000313" key="4">
    <source>
        <dbReference type="Proteomes" id="UP000692954"/>
    </source>
</evidence>
<comment type="caution">
    <text evidence="3">The sequence shown here is derived from an EMBL/GenBank/DDBJ whole genome shotgun (WGS) entry which is preliminary data.</text>
</comment>
<dbReference type="Pfam" id="PF25390">
    <property type="entry name" value="WD40_RLD"/>
    <property type="match status" value="1"/>
</dbReference>
<dbReference type="InterPro" id="IPR051210">
    <property type="entry name" value="Ub_ligase/GEF_domain"/>
</dbReference>
<evidence type="ECO:0000313" key="3">
    <source>
        <dbReference type="EMBL" id="CAD8120451.1"/>
    </source>
</evidence>
<protein>
    <recommendedName>
        <fullName evidence="2">RCC1-like domain-containing protein</fullName>
    </recommendedName>
</protein>
<organism evidence="3 4">
    <name type="scientific">Paramecium sonneborni</name>
    <dbReference type="NCBI Taxonomy" id="65129"/>
    <lineage>
        <taxon>Eukaryota</taxon>
        <taxon>Sar</taxon>
        <taxon>Alveolata</taxon>
        <taxon>Ciliophora</taxon>
        <taxon>Intramacronucleata</taxon>
        <taxon>Oligohymenophorea</taxon>
        <taxon>Peniculida</taxon>
        <taxon>Parameciidae</taxon>
        <taxon>Paramecium</taxon>
    </lineage>
</organism>
<dbReference type="AlphaFoldDB" id="A0A8S1QXK7"/>
<keyword evidence="4" id="KW-1185">Reference proteome</keyword>
<proteinExistence type="predicted"/>
<feature type="domain" description="RCC1-like" evidence="2">
    <location>
        <begin position="72"/>
        <end position="327"/>
    </location>
</feature>
<dbReference type="InterPro" id="IPR058923">
    <property type="entry name" value="RCC1-like_dom"/>
</dbReference>
<dbReference type="PANTHER" id="PTHR22870:SF408">
    <property type="entry name" value="OS09G0560450 PROTEIN"/>
    <property type="match status" value="1"/>
</dbReference>
<evidence type="ECO:0000256" key="1">
    <source>
        <dbReference type="ARBA" id="ARBA00022737"/>
    </source>
</evidence>
<gene>
    <name evidence="3" type="ORF">PSON_ATCC_30995.1.T1260089</name>
</gene>